<evidence type="ECO:0000313" key="4">
    <source>
        <dbReference type="Proteomes" id="UP000308697"/>
    </source>
</evidence>
<protein>
    <recommendedName>
        <fullName evidence="5">ATP-binding protein</fullName>
    </recommendedName>
</protein>
<evidence type="ECO:0000313" key="3">
    <source>
        <dbReference type="EMBL" id="TJZ44601.1"/>
    </source>
</evidence>
<name>A0A4U0MUA1_9ACTN</name>
<organism evidence="3 4">
    <name type="scientific">Streptomyces piniterrae</name>
    <dbReference type="NCBI Taxonomy" id="2571125"/>
    <lineage>
        <taxon>Bacteria</taxon>
        <taxon>Bacillati</taxon>
        <taxon>Actinomycetota</taxon>
        <taxon>Actinomycetes</taxon>
        <taxon>Kitasatosporales</taxon>
        <taxon>Streptomycetaceae</taxon>
        <taxon>Streptomyces</taxon>
    </lineage>
</organism>
<dbReference type="Proteomes" id="UP000308697">
    <property type="component" value="Unassembled WGS sequence"/>
</dbReference>
<keyword evidence="4" id="KW-1185">Reference proteome</keyword>
<proteinExistence type="predicted"/>
<feature type="chain" id="PRO_5039108126" description="ATP-binding protein" evidence="2">
    <location>
        <begin position="27"/>
        <end position="77"/>
    </location>
</feature>
<dbReference type="EMBL" id="SUMB01000012">
    <property type="protein sequence ID" value="TJZ44601.1"/>
    <property type="molecule type" value="Genomic_DNA"/>
</dbReference>
<feature type="signal peptide" evidence="2">
    <location>
        <begin position="1"/>
        <end position="26"/>
    </location>
</feature>
<evidence type="ECO:0000256" key="2">
    <source>
        <dbReference type="SAM" id="SignalP"/>
    </source>
</evidence>
<feature type="region of interest" description="Disordered" evidence="1">
    <location>
        <begin position="36"/>
        <end position="77"/>
    </location>
</feature>
<evidence type="ECO:0000256" key="1">
    <source>
        <dbReference type="SAM" id="MobiDB-lite"/>
    </source>
</evidence>
<reference evidence="3 4" key="1">
    <citation type="submission" date="2019-04" db="EMBL/GenBank/DDBJ databases">
        <title>Streptomyces piniterrae sp. nov., a heliquinomycin-producing actinomycete isolated from rhizosphere soil of Pinus yunnanensis.</title>
        <authorList>
            <person name="Zhuang X."/>
            <person name="Zhao J."/>
        </authorList>
    </citation>
    <scope>NUCLEOTIDE SEQUENCE [LARGE SCALE GENOMIC DNA]</scope>
    <source>
        <strain evidence="4">jys28</strain>
    </source>
</reference>
<gene>
    <name evidence="3" type="ORF">FCH28_30225</name>
</gene>
<dbReference type="RefSeq" id="WP_136743360.1">
    <property type="nucleotide sequence ID" value="NZ_SUMB01000012.1"/>
</dbReference>
<sequence>MRIRTTLIAVALATTALLGGSGAAAAEDLPLFSQAADSGPGAAGPAVDDDSKGDRAAVAASDLDPTPGGVLSRLMGA</sequence>
<accession>A0A4U0MUA1</accession>
<comment type="caution">
    <text evidence="3">The sequence shown here is derived from an EMBL/GenBank/DDBJ whole genome shotgun (WGS) entry which is preliminary data.</text>
</comment>
<keyword evidence="2" id="KW-0732">Signal</keyword>
<feature type="compositionally biased region" description="Low complexity" evidence="1">
    <location>
        <begin position="36"/>
        <end position="46"/>
    </location>
</feature>
<evidence type="ECO:0008006" key="5">
    <source>
        <dbReference type="Google" id="ProtNLM"/>
    </source>
</evidence>
<dbReference type="AlphaFoldDB" id="A0A4U0MUA1"/>